<organism evidence="1 2">
    <name type="scientific">Panagrolaimus sp. ES5</name>
    <dbReference type="NCBI Taxonomy" id="591445"/>
    <lineage>
        <taxon>Eukaryota</taxon>
        <taxon>Metazoa</taxon>
        <taxon>Ecdysozoa</taxon>
        <taxon>Nematoda</taxon>
        <taxon>Chromadorea</taxon>
        <taxon>Rhabditida</taxon>
        <taxon>Tylenchina</taxon>
        <taxon>Panagrolaimomorpha</taxon>
        <taxon>Panagrolaimoidea</taxon>
        <taxon>Panagrolaimidae</taxon>
        <taxon>Panagrolaimus</taxon>
    </lineage>
</organism>
<dbReference type="WBParaSite" id="ES5_v2.g6991.t1">
    <property type="protein sequence ID" value="ES5_v2.g6991.t1"/>
    <property type="gene ID" value="ES5_v2.g6991"/>
</dbReference>
<dbReference type="Proteomes" id="UP000887579">
    <property type="component" value="Unplaced"/>
</dbReference>
<evidence type="ECO:0000313" key="2">
    <source>
        <dbReference type="WBParaSite" id="ES5_v2.g6991.t1"/>
    </source>
</evidence>
<sequence>MEVPVDLSTIFNKDSSIERLDQTRLIRLTPQRYPAICKGIDRIGTLSAKSQNLRKPLTTYDRILDSDDGQILYIYWKKPESSPFSLFIGFLRIARKKLYLRDSDDKQFISEPVCILDFYIHESEQHSEMGHELFDKMLETEGTEVSKIALDKPNEVLLSFLKKYYHLENPCWQSTNFVVFPAFFEGLKPQATNDDGMLSARNSRKTFNSRASSPNNRTRHADAVGALIHEPELSSPREKYDPETPRGRKCIRDFGHSNIFG</sequence>
<proteinExistence type="predicted"/>
<name>A0AC34GR24_9BILA</name>
<protein>
    <submittedName>
        <fullName evidence="2">Alpha-tubulin N-acetyltransferase</fullName>
    </submittedName>
</protein>
<reference evidence="2" key="1">
    <citation type="submission" date="2022-11" db="UniProtKB">
        <authorList>
            <consortium name="WormBaseParasite"/>
        </authorList>
    </citation>
    <scope>IDENTIFICATION</scope>
</reference>
<evidence type="ECO:0000313" key="1">
    <source>
        <dbReference type="Proteomes" id="UP000887579"/>
    </source>
</evidence>
<accession>A0AC34GR24</accession>